<dbReference type="PANTHER" id="PTHR43827">
    <property type="entry name" value="2,5-DIKETO-D-GLUCONIC ACID REDUCTASE"/>
    <property type="match status" value="1"/>
</dbReference>
<dbReference type="PANTHER" id="PTHR43827:SF3">
    <property type="entry name" value="NADP-DEPENDENT OXIDOREDUCTASE DOMAIN-CONTAINING PROTEIN"/>
    <property type="match status" value="1"/>
</dbReference>
<accession>A0A6F9XSM2</accession>
<comment type="caution">
    <text evidence="8">The sequence shown here is derived from an EMBL/GenBank/DDBJ whole genome shotgun (WGS) entry which is preliminary data.</text>
</comment>
<feature type="site" description="Lowers pKa of active site Tyr" evidence="6">
    <location>
        <position position="73"/>
    </location>
</feature>
<feature type="binding site" evidence="5">
    <location>
        <position position="104"/>
    </location>
    <ligand>
        <name>substrate</name>
    </ligand>
</feature>
<evidence type="ECO:0000256" key="2">
    <source>
        <dbReference type="ARBA" id="ARBA00022857"/>
    </source>
</evidence>
<feature type="active site" description="Proton donor" evidence="4">
    <location>
        <position position="48"/>
    </location>
</feature>
<dbReference type="RefSeq" id="WP_172585892.1">
    <property type="nucleotide sequence ID" value="NZ_BLAN01000059.1"/>
</dbReference>
<dbReference type="SUPFAM" id="SSF51430">
    <property type="entry name" value="NAD(P)-linked oxidoreductase"/>
    <property type="match status" value="1"/>
</dbReference>
<evidence type="ECO:0000256" key="3">
    <source>
        <dbReference type="ARBA" id="ARBA00023002"/>
    </source>
</evidence>
<protein>
    <submittedName>
        <fullName evidence="8">Oxidoreductase</fullName>
    </submittedName>
</protein>
<reference evidence="8" key="1">
    <citation type="submission" date="2019-10" db="EMBL/GenBank/DDBJ databases">
        <title>Lactobacillus agilis SY111 Whole Genome Sequencing Project.</title>
        <authorList>
            <person name="Suzuki S."/>
            <person name="Endo A."/>
            <person name="Maeno S."/>
            <person name="Shiwa Y."/>
            <person name="Matsutani M."/>
            <person name="Kajikawa A."/>
        </authorList>
    </citation>
    <scope>NUCLEOTIDE SEQUENCE</scope>
    <source>
        <strain evidence="8">SY111</strain>
    </source>
</reference>
<dbReference type="AlphaFoldDB" id="A0A6F9XSM2"/>
<gene>
    <name evidence="8" type="ORF">SY111_08970</name>
</gene>
<keyword evidence="2" id="KW-0521">NADP</keyword>
<dbReference type="Pfam" id="PF00248">
    <property type="entry name" value="Aldo_ket_red"/>
    <property type="match status" value="1"/>
</dbReference>
<sequence length="282" mass="31847">MEYFTLNTNEKIPVIGEGTFLFTPDEAESAVLTALEQGYRLIDTANYYMNEKAVGRAMKKSSLKRSEIYLSTKLWPSEYEQASQAIDETLERLGTDYLDLLFLHQPVGNHLAAYQAMIEAVAAGKVKSLGLSNFSQNKIGELIEKTGVAPAVVQVEAHPYANQTALKEFLAPYNTKVMAWFPLGHGDKSLLNEQLFSDLAAKYHKTNVQIILRWHTQVGNIVIPGSKNPVHIAENLDIFDFELSPAELAEIKKLDVNKTYYVQTEEKLNEYLHLKQDYSKQK</sequence>
<keyword evidence="3" id="KW-0560">Oxidoreductase</keyword>
<evidence type="ECO:0000256" key="4">
    <source>
        <dbReference type="PIRSR" id="PIRSR000097-1"/>
    </source>
</evidence>
<dbReference type="PROSITE" id="PS00798">
    <property type="entry name" value="ALDOKETO_REDUCTASE_1"/>
    <property type="match status" value="1"/>
</dbReference>
<evidence type="ECO:0000256" key="6">
    <source>
        <dbReference type="PIRSR" id="PIRSR000097-3"/>
    </source>
</evidence>
<dbReference type="PIRSF" id="PIRSF000097">
    <property type="entry name" value="AKR"/>
    <property type="match status" value="1"/>
</dbReference>
<feature type="domain" description="NADP-dependent oxidoreductase" evidence="7">
    <location>
        <begin position="22"/>
        <end position="255"/>
    </location>
</feature>
<dbReference type="InterPro" id="IPR018170">
    <property type="entry name" value="Aldo/ket_reductase_CS"/>
</dbReference>
<name>A0A6F9XSM2_9LACO</name>
<proteinExistence type="inferred from homology"/>
<evidence type="ECO:0000256" key="5">
    <source>
        <dbReference type="PIRSR" id="PIRSR000097-2"/>
    </source>
</evidence>
<dbReference type="EMBL" id="BLAN01000059">
    <property type="protein sequence ID" value="GET08273.1"/>
    <property type="molecule type" value="Genomic_DNA"/>
</dbReference>
<evidence type="ECO:0000313" key="8">
    <source>
        <dbReference type="EMBL" id="GET08273.1"/>
    </source>
</evidence>
<dbReference type="InterPro" id="IPR036812">
    <property type="entry name" value="NAD(P)_OxRdtase_dom_sf"/>
</dbReference>
<evidence type="ECO:0000256" key="1">
    <source>
        <dbReference type="ARBA" id="ARBA00007905"/>
    </source>
</evidence>
<dbReference type="PRINTS" id="PR00069">
    <property type="entry name" value="ALDKETRDTASE"/>
</dbReference>
<dbReference type="InterPro" id="IPR020471">
    <property type="entry name" value="AKR"/>
</dbReference>
<evidence type="ECO:0000259" key="7">
    <source>
        <dbReference type="Pfam" id="PF00248"/>
    </source>
</evidence>
<dbReference type="GO" id="GO:0016616">
    <property type="term" value="F:oxidoreductase activity, acting on the CH-OH group of donors, NAD or NADP as acceptor"/>
    <property type="evidence" value="ECO:0007669"/>
    <property type="project" value="UniProtKB-ARBA"/>
</dbReference>
<dbReference type="FunFam" id="3.20.20.100:FF:000002">
    <property type="entry name" value="2,5-diketo-D-gluconic acid reductase A"/>
    <property type="match status" value="1"/>
</dbReference>
<comment type="similarity">
    <text evidence="1">Belongs to the aldo/keto reductase family.</text>
</comment>
<organism evidence="8">
    <name type="scientific">Ligilactobacillus agilis</name>
    <dbReference type="NCBI Taxonomy" id="1601"/>
    <lineage>
        <taxon>Bacteria</taxon>
        <taxon>Bacillati</taxon>
        <taxon>Bacillota</taxon>
        <taxon>Bacilli</taxon>
        <taxon>Lactobacillales</taxon>
        <taxon>Lactobacillaceae</taxon>
        <taxon>Ligilactobacillus</taxon>
    </lineage>
</organism>
<dbReference type="Gene3D" id="3.20.20.100">
    <property type="entry name" value="NADP-dependent oxidoreductase domain"/>
    <property type="match status" value="1"/>
</dbReference>
<dbReference type="PROSITE" id="PS00062">
    <property type="entry name" value="ALDOKETO_REDUCTASE_2"/>
    <property type="match status" value="1"/>
</dbReference>
<dbReference type="Proteomes" id="UP000494178">
    <property type="component" value="Unassembled WGS sequence"/>
</dbReference>
<dbReference type="InterPro" id="IPR023210">
    <property type="entry name" value="NADP_OxRdtase_dom"/>
</dbReference>